<sequence length="177" mass="19979">MQIFLWIIGALVVAILVLSALILCCILILKLSKNRLSTSKRSVIVRPGIVKPINAFDESNQVFARVSSPSVIMVPEYPLQKVNITKPERKRSSNKKSSWASNTIQCHAISGCSKKRSREFVDRDPPSDESKCDYLDPSDLNLSQFRNIYTARNSYQTEKQLNQTDWPVKNSTVATYA</sequence>
<reference evidence="3" key="1">
    <citation type="submission" date="2013-10" db="EMBL/GenBank/DDBJ databases">
        <title>Genome sequencing of Onchocerca volvulus.</title>
        <authorList>
            <person name="Cotton J."/>
            <person name="Tsai J."/>
            <person name="Stanley E."/>
            <person name="Tracey A."/>
            <person name="Holroyd N."/>
            <person name="Lustigman S."/>
            <person name="Berriman M."/>
        </authorList>
    </citation>
    <scope>NUCLEOTIDE SEQUENCE</scope>
</reference>
<dbReference type="EMBL" id="CMVM020000076">
    <property type="status" value="NOT_ANNOTATED_CDS"/>
    <property type="molecule type" value="Genomic_DNA"/>
</dbReference>
<feature type="transmembrane region" description="Helical" evidence="1">
    <location>
        <begin position="6"/>
        <end position="31"/>
    </location>
</feature>
<dbReference type="EnsemblMetazoa" id="OVOC2802.1">
    <property type="protein sequence ID" value="OVOC2802.1"/>
    <property type="gene ID" value="WBGene00239611"/>
</dbReference>
<evidence type="ECO:0000256" key="1">
    <source>
        <dbReference type="SAM" id="Phobius"/>
    </source>
</evidence>
<dbReference type="AlphaFoldDB" id="A0A2K6VV20"/>
<dbReference type="Proteomes" id="UP000024404">
    <property type="component" value="Unassembled WGS sequence"/>
</dbReference>
<dbReference type="OMA" id="ESKCDYL"/>
<protein>
    <submittedName>
        <fullName evidence="2">Uncharacterized protein</fullName>
    </submittedName>
</protein>
<keyword evidence="3" id="KW-1185">Reference proteome</keyword>
<proteinExistence type="predicted"/>
<name>A0A2K6VV20_ONCVO</name>
<accession>A0A2K6VV20</accession>
<evidence type="ECO:0000313" key="2">
    <source>
        <dbReference type="EnsemblMetazoa" id="OVOC2802.2"/>
    </source>
</evidence>
<dbReference type="EnsemblMetazoa" id="OVOC2802.2">
    <property type="protein sequence ID" value="OVOC2802.2"/>
    <property type="gene ID" value="WBGene00239611"/>
</dbReference>
<reference evidence="2" key="2">
    <citation type="submission" date="2018-02" db="UniProtKB">
        <authorList>
            <consortium name="EnsemblMetazoa"/>
        </authorList>
    </citation>
    <scope>IDENTIFICATION</scope>
</reference>
<keyword evidence="1" id="KW-0812">Transmembrane</keyword>
<evidence type="ECO:0000313" key="3">
    <source>
        <dbReference type="Proteomes" id="UP000024404"/>
    </source>
</evidence>
<keyword evidence="1" id="KW-1133">Transmembrane helix</keyword>
<organism evidence="2 3">
    <name type="scientific">Onchocerca volvulus</name>
    <dbReference type="NCBI Taxonomy" id="6282"/>
    <lineage>
        <taxon>Eukaryota</taxon>
        <taxon>Metazoa</taxon>
        <taxon>Ecdysozoa</taxon>
        <taxon>Nematoda</taxon>
        <taxon>Chromadorea</taxon>
        <taxon>Rhabditida</taxon>
        <taxon>Spirurina</taxon>
        <taxon>Spiruromorpha</taxon>
        <taxon>Filarioidea</taxon>
        <taxon>Onchocercidae</taxon>
        <taxon>Onchocerca</taxon>
    </lineage>
</organism>
<keyword evidence="1" id="KW-0472">Membrane</keyword>